<feature type="domain" description="Fe2OG dioxygenase" evidence="3">
    <location>
        <begin position="176"/>
        <end position="280"/>
    </location>
</feature>
<dbReference type="GeneID" id="54360423"/>
<reference evidence="5" key="3">
    <citation type="submission" date="2025-08" db="UniProtKB">
        <authorList>
            <consortium name="RefSeq"/>
        </authorList>
    </citation>
    <scope>IDENTIFICATION</scope>
    <source>
        <strain evidence="5">CBS 342.82</strain>
    </source>
</reference>
<dbReference type="Pfam" id="PF03171">
    <property type="entry name" value="2OG-FeII_Oxy"/>
    <property type="match status" value="1"/>
</dbReference>
<dbReference type="PROSITE" id="PS51471">
    <property type="entry name" value="FE2OG_OXY"/>
    <property type="match status" value="1"/>
</dbReference>
<dbReference type="GO" id="GO:0016491">
    <property type="term" value="F:oxidoreductase activity"/>
    <property type="evidence" value="ECO:0007669"/>
    <property type="project" value="UniProtKB-KW"/>
</dbReference>
<accession>A0A6J3LXN8</accession>
<organism evidence="5">
    <name type="scientific">Dissoconium aciculare CBS 342.82</name>
    <dbReference type="NCBI Taxonomy" id="1314786"/>
    <lineage>
        <taxon>Eukaryota</taxon>
        <taxon>Fungi</taxon>
        <taxon>Dikarya</taxon>
        <taxon>Ascomycota</taxon>
        <taxon>Pezizomycotina</taxon>
        <taxon>Dothideomycetes</taxon>
        <taxon>Dothideomycetidae</taxon>
        <taxon>Mycosphaerellales</taxon>
        <taxon>Dissoconiaceae</taxon>
        <taxon>Dissoconium</taxon>
    </lineage>
</organism>
<dbReference type="PANTHER" id="PTHR47990">
    <property type="entry name" value="2-OXOGLUTARATE (2OG) AND FE(II)-DEPENDENT OXYGENASE SUPERFAMILY PROTEIN-RELATED"/>
    <property type="match status" value="1"/>
</dbReference>
<dbReference type="PRINTS" id="PR00682">
    <property type="entry name" value="IPNSYNTHASE"/>
</dbReference>
<reference evidence="5" key="1">
    <citation type="submission" date="2020-01" db="EMBL/GenBank/DDBJ databases">
        <authorList>
            <consortium name="DOE Joint Genome Institute"/>
            <person name="Haridas S."/>
            <person name="Albert R."/>
            <person name="Binder M."/>
            <person name="Bloem J."/>
            <person name="Labutti K."/>
            <person name="Salamov A."/>
            <person name="Andreopoulos B."/>
            <person name="Baker S.E."/>
            <person name="Barry K."/>
            <person name="Bills G."/>
            <person name="Bluhm B.H."/>
            <person name="Cannon C."/>
            <person name="Castanera R."/>
            <person name="Culley D.E."/>
            <person name="Daum C."/>
            <person name="Ezra D."/>
            <person name="Gonzalez J.B."/>
            <person name="Henrissat B."/>
            <person name="Kuo A."/>
            <person name="Liang C."/>
            <person name="Lipzen A."/>
            <person name="Lutzoni F."/>
            <person name="Magnuson J."/>
            <person name="Mondo S."/>
            <person name="Nolan M."/>
            <person name="Ohm R."/>
            <person name="Pangilinan J."/>
            <person name="Park H.-J."/>
            <person name="Ramirez L."/>
            <person name="Alfaro M."/>
            <person name="Sun H."/>
            <person name="Tritt A."/>
            <person name="Yoshinaga Y."/>
            <person name="Zwiers L.-H."/>
            <person name="Turgeon B.G."/>
            <person name="Goodwin S.B."/>
            <person name="Spatafora J.W."/>
            <person name="Crous P.W."/>
            <person name="Grigoriev I.V."/>
        </authorList>
    </citation>
    <scope>NUCLEOTIDE SEQUENCE</scope>
    <source>
        <strain evidence="5">CBS 342.82</strain>
    </source>
</reference>
<evidence type="ECO:0000313" key="4">
    <source>
        <dbReference type="Proteomes" id="UP000504637"/>
    </source>
</evidence>
<evidence type="ECO:0000256" key="2">
    <source>
        <dbReference type="RuleBase" id="RU003682"/>
    </source>
</evidence>
<dbReference type="GO" id="GO:0044283">
    <property type="term" value="P:small molecule biosynthetic process"/>
    <property type="evidence" value="ECO:0007669"/>
    <property type="project" value="UniProtKB-ARBA"/>
</dbReference>
<dbReference type="InterPro" id="IPR044861">
    <property type="entry name" value="IPNS-like_FE2OG_OXY"/>
</dbReference>
<gene>
    <name evidence="5" type="ORF">K489DRAFT_360783</name>
</gene>
<dbReference type="InterPro" id="IPR050231">
    <property type="entry name" value="Iron_ascorbate_oxido_reductase"/>
</dbReference>
<dbReference type="Proteomes" id="UP000504637">
    <property type="component" value="Unplaced"/>
</dbReference>
<dbReference type="RefSeq" id="XP_033457556.1">
    <property type="nucleotide sequence ID" value="XM_033602623.1"/>
</dbReference>
<keyword evidence="2" id="KW-0560">Oxidoreductase</keyword>
<dbReference type="InterPro" id="IPR026992">
    <property type="entry name" value="DIOX_N"/>
</dbReference>
<dbReference type="Gene3D" id="2.60.120.330">
    <property type="entry name" value="B-lactam Antibiotic, Isopenicillin N Synthase, Chain"/>
    <property type="match status" value="1"/>
</dbReference>
<proteinExistence type="inferred from homology"/>
<keyword evidence="4" id="KW-1185">Reference proteome</keyword>
<dbReference type="OrthoDB" id="288590at2759"/>
<dbReference type="InterPro" id="IPR005123">
    <property type="entry name" value="Oxoglu/Fe-dep_dioxygenase_dom"/>
</dbReference>
<protein>
    <submittedName>
        <fullName evidence="5">MFS transporter</fullName>
    </submittedName>
</protein>
<dbReference type="GO" id="GO:0046872">
    <property type="term" value="F:metal ion binding"/>
    <property type="evidence" value="ECO:0007669"/>
    <property type="project" value="UniProtKB-KW"/>
</dbReference>
<sequence>MSAHAPLVIDFSDFLSGEPARVKRCLALVREACETSGFFQIINHSIPSELQEEIFHQQRRLFNLPLEEKMKIDKSKNNYNRGYEKIGSQRFQAEDAKPDFKEGYYCSRDLPEDHHQVRAGKFAHGPNLWPESLGDSFKNTCNEYLRQITDLTKEVLRAVIMSLDNDTSRLDEFFTDPMCFFKMNYYPPPANPNDLTQKSHGAHRDFGVITLLLQGDVPGLEVWDEPTNQWVLVPPMKDAYVVNLGNLFSQWTNDRYISNLHRVINASGRERYSLAFLFHGNPDFVIECRDSCKNKEGQTKYGPISVEDHVRGQYKEVYSRAGVYNIQDRSIKAA</sequence>
<dbReference type="AlphaFoldDB" id="A0A6J3LXN8"/>
<name>A0A6J3LXN8_9PEZI</name>
<evidence type="ECO:0000259" key="3">
    <source>
        <dbReference type="PROSITE" id="PS51471"/>
    </source>
</evidence>
<evidence type="ECO:0000256" key="1">
    <source>
        <dbReference type="ARBA" id="ARBA00008056"/>
    </source>
</evidence>
<dbReference type="Pfam" id="PF14226">
    <property type="entry name" value="DIOX_N"/>
    <property type="match status" value="1"/>
</dbReference>
<keyword evidence="2" id="KW-0479">Metal-binding</keyword>
<reference evidence="5" key="2">
    <citation type="submission" date="2020-04" db="EMBL/GenBank/DDBJ databases">
        <authorList>
            <consortium name="NCBI Genome Project"/>
        </authorList>
    </citation>
    <scope>NUCLEOTIDE SEQUENCE</scope>
    <source>
        <strain evidence="5">CBS 342.82</strain>
    </source>
</reference>
<evidence type="ECO:0000313" key="5">
    <source>
        <dbReference type="RefSeq" id="XP_033457556.1"/>
    </source>
</evidence>
<dbReference type="InterPro" id="IPR027443">
    <property type="entry name" value="IPNS-like_sf"/>
</dbReference>
<comment type="similarity">
    <text evidence="1 2">Belongs to the iron/ascorbate-dependent oxidoreductase family.</text>
</comment>
<dbReference type="SUPFAM" id="SSF51197">
    <property type="entry name" value="Clavaminate synthase-like"/>
    <property type="match status" value="1"/>
</dbReference>
<keyword evidence="2" id="KW-0408">Iron</keyword>